<evidence type="ECO:0008006" key="4">
    <source>
        <dbReference type="Google" id="ProtNLM"/>
    </source>
</evidence>
<dbReference type="GO" id="GO:0000290">
    <property type="term" value="P:deadenylation-dependent decapping of nuclear-transcribed mRNA"/>
    <property type="evidence" value="ECO:0007669"/>
    <property type="project" value="InterPro"/>
</dbReference>
<dbReference type="PANTHER" id="PTHR21551:SF24">
    <property type="entry name" value="PROTEIN PAT1 HOMOLOG 2"/>
    <property type="match status" value="1"/>
</dbReference>
<evidence type="ECO:0000256" key="1">
    <source>
        <dbReference type="SAM" id="MobiDB-lite"/>
    </source>
</evidence>
<dbReference type="EMBL" id="KV011879">
    <property type="protein sequence ID" value="KZV25391.1"/>
    <property type="molecule type" value="Genomic_DNA"/>
</dbReference>
<dbReference type="GO" id="GO:0000932">
    <property type="term" value="C:P-body"/>
    <property type="evidence" value="ECO:0007669"/>
    <property type="project" value="TreeGrafter"/>
</dbReference>
<proteinExistence type="predicted"/>
<protein>
    <recommendedName>
        <fullName evidence="4">Topoisomerase II-associated protein PAT1</fullName>
    </recommendedName>
</protein>
<evidence type="ECO:0000313" key="3">
    <source>
        <dbReference type="Proteomes" id="UP000250235"/>
    </source>
</evidence>
<dbReference type="AlphaFoldDB" id="A0A2Z7ATZ2"/>
<dbReference type="Proteomes" id="UP000250235">
    <property type="component" value="Unassembled WGS sequence"/>
</dbReference>
<keyword evidence="3" id="KW-1185">Reference proteome</keyword>
<dbReference type="InterPro" id="IPR039900">
    <property type="entry name" value="Pat1-like"/>
</dbReference>
<feature type="region of interest" description="Disordered" evidence="1">
    <location>
        <begin position="107"/>
        <end position="131"/>
    </location>
</feature>
<dbReference type="GO" id="GO:0003723">
    <property type="term" value="F:RNA binding"/>
    <property type="evidence" value="ECO:0007669"/>
    <property type="project" value="TreeGrafter"/>
</dbReference>
<dbReference type="OrthoDB" id="74835at2759"/>
<sequence length="814" mass="89408">MERFGDGKDFSDRNDSGSGSLSDGAVFDASQYSFFGKDAMDAVELGGLEDEEEEVFPVLGAGLGGEEELQEYQLFGKSEGSVFGSLSEIDDLATTFAKLNKVVSGPRHPGIIGDRGSGSGSFSRESSSATDWAREADLPDWLDRRMSDSECYDENKRWSSQPHLSTLYHPESKPLQRTSSYPLQQQQLQRFSSEPILVPKSSFTSFPPSESLRSSLNNLSHLNLLSLSGGPQSPFSLPNQSPLSGSSLHLAEIPYGFCDNASMLHSITPNLSHNNRLQNPWSSHTDLLRGDNSVPLNNILHQYQNGLLPPLIPSQQQRLHLSYHSALANFSALQPHTYNSFPSPSYFGKYGYIDRRESKSKSARRDRHSARHSHQGPDFGSHRSESNLPQFKSKHMTAEEIEAILKIQHAATHGNDPYVDDYYHQARLAKQSAESRSKYRFCPSHTREQSSRSRNSAESQPYFHVDALGKVCFSSIRRPQPLLDIDPPPSACGDGSAEHKSSQKPLEQEPMLAARVTIEDGFRLLLDVDDIDRLLQFTQPQDGGSHLRRKRHVLLEGLAASLQLVDPLGKSSNPIGLSPGDDILFLRLVSVCKGRKLISRFLRLLLPGSELARIVCMAIFRHLRFLFGGLPSDPEAADTIDGLAKAVASCVSSMDLNSLSACLAAVVCSSEQPPLRPIRSPAGDGASIILSSVLERATHLLTGPHGAGHFSIPNHTLWQASFDAFFGLLTKYCMSKYDSIMHSLTSESPINSEAEAARAVSTEMPVELLRASLLHTDESQRKLLLNFAQRSMPVSGFSTHDGGSGQINSESVRG</sequence>
<feature type="region of interest" description="Disordered" evidence="1">
    <location>
        <begin position="483"/>
        <end position="506"/>
    </location>
</feature>
<feature type="region of interest" description="Disordered" evidence="1">
    <location>
        <begin position="1"/>
        <end position="25"/>
    </location>
</feature>
<name>A0A2Z7ATZ2_9LAMI</name>
<feature type="compositionally biased region" description="Basic residues" evidence="1">
    <location>
        <begin position="361"/>
        <end position="374"/>
    </location>
</feature>
<feature type="compositionally biased region" description="Basic and acidic residues" evidence="1">
    <location>
        <begin position="1"/>
        <end position="15"/>
    </location>
</feature>
<feature type="region of interest" description="Disordered" evidence="1">
    <location>
        <begin position="357"/>
        <end position="387"/>
    </location>
</feature>
<dbReference type="GO" id="GO:0033962">
    <property type="term" value="P:P-body assembly"/>
    <property type="evidence" value="ECO:0007669"/>
    <property type="project" value="TreeGrafter"/>
</dbReference>
<organism evidence="2 3">
    <name type="scientific">Dorcoceras hygrometricum</name>
    <dbReference type="NCBI Taxonomy" id="472368"/>
    <lineage>
        <taxon>Eukaryota</taxon>
        <taxon>Viridiplantae</taxon>
        <taxon>Streptophyta</taxon>
        <taxon>Embryophyta</taxon>
        <taxon>Tracheophyta</taxon>
        <taxon>Spermatophyta</taxon>
        <taxon>Magnoliopsida</taxon>
        <taxon>eudicotyledons</taxon>
        <taxon>Gunneridae</taxon>
        <taxon>Pentapetalae</taxon>
        <taxon>asterids</taxon>
        <taxon>lamiids</taxon>
        <taxon>Lamiales</taxon>
        <taxon>Gesneriaceae</taxon>
        <taxon>Didymocarpoideae</taxon>
        <taxon>Trichosporeae</taxon>
        <taxon>Loxocarpinae</taxon>
        <taxon>Dorcoceras</taxon>
    </lineage>
</organism>
<gene>
    <name evidence="2" type="ORF">F511_07275</name>
</gene>
<evidence type="ECO:0000313" key="2">
    <source>
        <dbReference type="EMBL" id="KZV25391.1"/>
    </source>
</evidence>
<dbReference type="PANTHER" id="PTHR21551">
    <property type="entry name" value="TOPOISOMERASE II-ASSOCIATED PROTEIN PAT1"/>
    <property type="match status" value="1"/>
</dbReference>
<feature type="region of interest" description="Disordered" evidence="1">
    <location>
        <begin position="434"/>
        <end position="458"/>
    </location>
</feature>
<reference evidence="2 3" key="1">
    <citation type="journal article" date="2015" name="Proc. Natl. Acad. Sci. U.S.A.">
        <title>The resurrection genome of Boea hygrometrica: A blueprint for survival of dehydration.</title>
        <authorList>
            <person name="Xiao L."/>
            <person name="Yang G."/>
            <person name="Zhang L."/>
            <person name="Yang X."/>
            <person name="Zhao S."/>
            <person name="Ji Z."/>
            <person name="Zhou Q."/>
            <person name="Hu M."/>
            <person name="Wang Y."/>
            <person name="Chen M."/>
            <person name="Xu Y."/>
            <person name="Jin H."/>
            <person name="Xiao X."/>
            <person name="Hu G."/>
            <person name="Bao F."/>
            <person name="Hu Y."/>
            <person name="Wan P."/>
            <person name="Li L."/>
            <person name="Deng X."/>
            <person name="Kuang T."/>
            <person name="Xiang C."/>
            <person name="Zhu J.K."/>
            <person name="Oliver M.J."/>
            <person name="He Y."/>
        </authorList>
    </citation>
    <scope>NUCLEOTIDE SEQUENCE [LARGE SCALE GENOMIC DNA]</scope>
    <source>
        <strain evidence="3">cv. XS01</strain>
    </source>
</reference>
<accession>A0A2Z7ATZ2</accession>